<dbReference type="Proteomes" id="UP000002219">
    <property type="component" value="Chromosome 1"/>
</dbReference>
<dbReference type="OrthoDB" id="1624479at2"/>
<accession>D7AWJ2</accession>
<gene>
    <name evidence="1" type="ordered locus">Ndas_0511</name>
</gene>
<name>D7AWJ2_NOCDD</name>
<sequence>MAHTIQVSDVINASLGLVEAESVLGNLVYRDAEAGFTGGVGDTVRVRVPNVIDAQNGAGQATVFSDIAEGAVPVTLTDEAYSAVKLSDKELSLDIVNFGAQVLQPQAAGVAKYCEKAIAGVMNAQVNDAANTKTINPDAPLSAIARAAAEFTRRELPMNGRILVIGPEMLEAFLNLPALQDVASAGADEALRGGELTRLMGFSVRVSPYTDGAVAFTREAFTLACRAPLPPEGAGFAETRAHNGYALRYLRDFDISVRADVSLMGTFVGAGKMDDRRFMAFKVAMSA</sequence>
<dbReference type="EMBL" id="CP002040">
    <property type="protein sequence ID" value="ADH65958.1"/>
    <property type="molecule type" value="Genomic_DNA"/>
</dbReference>
<evidence type="ECO:0000313" key="1">
    <source>
        <dbReference type="EMBL" id="ADH65958.1"/>
    </source>
</evidence>
<dbReference type="AlphaFoldDB" id="D7AWJ2"/>
<dbReference type="STRING" id="446468.Ndas_0511"/>
<evidence type="ECO:0000313" key="2">
    <source>
        <dbReference type="Proteomes" id="UP000002219"/>
    </source>
</evidence>
<keyword evidence="2" id="KW-1185">Reference proteome</keyword>
<protein>
    <submittedName>
        <fullName evidence="1">Uncharacterized protein</fullName>
    </submittedName>
</protein>
<proteinExistence type="predicted"/>
<dbReference type="HOGENOM" id="CLU_924115_0_0_11"/>
<organism evidence="1 2">
    <name type="scientific">Nocardiopsis dassonvillei (strain ATCC 23218 / DSM 43111 / CIP 107115 / JCM 7437 / KCTC 9190 / NBRC 14626 / NCTC 10488 / NRRL B-5397 / IMRU 509)</name>
    <name type="common">Actinomadura dassonvillei</name>
    <dbReference type="NCBI Taxonomy" id="446468"/>
    <lineage>
        <taxon>Bacteria</taxon>
        <taxon>Bacillati</taxon>
        <taxon>Actinomycetota</taxon>
        <taxon>Actinomycetes</taxon>
        <taxon>Streptosporangiales</taxon>
        <taxon>Nocardiopsidaceae</taxon>
        <taxon>Nocardiopsis</taxon>
    </lineage>
</organism>
<reference evidence="1 2" key="1">
    <citation type="journal article" date="2010" name="Stand. Genomic Sci.">
        <title>Complete genome sequence of Nocardiopsis dassonvillei type strain (IMRU 509).</title>
        <authorList>
            <person name="Sun H."/>
            <person name="Lapidus A."/>
            <person name="Nolan M."/>
            <person name="Lucas S."/>
            <person name="Del Rio T.G."/>
            <person name="Tice H."/>
            <person name="Cheng J.F."/>
            <person name="Tapia R."/>
            <person name="Han C."/>
            <person name="Goodwin L."/>
            <person name="Pitluck S."/>
            <person name="Pagani I."/>
            <person name="Ivanova N."/>
            <person name="Mavromatis K."/>
            <person name="Mikhailova N."/>
            <person name="Pati A."/>
            <person name="Chen A."/>
            <person name="Palaniappan K."/>
            <person name="Land M."/>
            <person name="Hauser L."/>
            <person name="Chang Y.J."/>
            <person name="Jeffries C.D."/>
            <person name="Djao O.D."/>
            <person name="Rohde M."/>
            <person name="Sikorski J."/>
            <person name="Goker M."/>
            <person name="Woyke T."/>
            <person name="Bristow J."/>
            <person name="Eisen J.A."/>
            <person name="Markowitz V."/>
            <person name="Hugenholtz P."/>
            <person name="Kyrpides N.C."/>
            <person name="Klenk H.P."/>
        </authorList>
    </citation>
    <scope>NUCLEOTIDE SEQUENCE [LARGE SCALE GENOMIC DNA]</scope>
    <source>
        <strain evidence="2">ATCC 23218 / DSM 43111 / CIP 107115 / JCM 7437 / KCTC 9190 / NBRC 14626 / NCTC 10488 / NRRL B-5397 / IMRU 509</strain>
    </source>
</reference>
<dbReference type="KEGG" id="nda:Ndas_0511"/>
<dbReference type="eggNOG" id="ENOG502ZC7X">
    <property type="taxonomic scope" value="Bacteria"/>
</dbReference>